<dbReference type="EMBL" id="KQ415763">
    <property type="protein sequence ID" value="KOG00685.1"/>
    <property type="molecule type" value="Genomic_DNA"/>
</dbReference>
<feature type="compositionally biased region" description="Basic and acidic residues" evidence="1">
    <location>
        <begin position="115"/>
        <end position="136"/>
    </location>
</feature>
<feature type="region of interest" description="Disordered" evidence="1">
    <location>
        <begin position="109"/>
        <end position="148"/>
    </location>
</feature>
<feature type="region of interest" description="Disordered" evidence="1">
    <location>
        <begin position="37"/>
        <end position="66"/>
    </location>
</feature>
<dbReference type="AlphaFoldDB" id="A0A0L8IGU7"/>
<name>A0A0L8IGU7_OCTBM</name>
<sequence>MKARCPQREEKQLMELSEEQEKVDEVVQDGVKETVSTDDSFTVVKNEKEKKEGRKGEKEDKEVEKDVEKEVANVFEKEFEKELEEELEEELEKEVTVARLLATLTEEEDLGGIERQQHESEAVTLTKIEEEKDRMKAPSVEQGKNKQMRMPMKHKWNFVTYAKSTSIEKKIMKFFYGDLHGKCESNCYR</sequence>
<evidence type="ECO:0000256" key="1">
    <source>
        <dbReference type="SAM" id="MobiDB-lite"/>
    </source>
</evidence>
<organism evidence="2">
    <name type="scientific">Octopus bimaculoides</name>
    <name type="common">California two-spotted octopus</name>
    <dbReference type="NCBI Taxonomy" id="37653"/>
    <lineage>
        <taxon>Eukaryota</taxon>
        <taxon>Metazoa</taxon>
        <taxon>Spiralia</taxon>
        <taxon>Lophotrochozoa</taxon>
        <taxon>Mollusca</taxon>
        <taxon>Cephalopoda</taxon>
        <taxon>Coleoidea</taxon>
        <taxon>Octopodiformes</taxon>
        <taxon>Octopoda</taxon>
        <taxon>Incirrata</taxon>
        <taxon>Octopodidae</taxon>
        <taxon>Octopus</taxon>
    </lineage>
</organism>
<accession>A0A0L8IGU7</accession>
<feature type="compositionally biased region" description="Basic and acidic residues" evidence="1">
    <location>
        <begin position="45"/>
        <end position="66"/>
    </location>
</feature>
<gene>
    <name evidence="2" type="ORF">OCBIM_22038158mg</name>
</gene>
<feature type="region of interest" description="Disordered" evidence="1">
    <location>
        <begin position="1"/>
        <end position="25"/>
    </location>
</feature>
<reference evidence="2" key="1">
    <citation type="submission" date="2015-07" db="EMBL/GenBank/DDBJ databases">
        <title>MeaNS - Measles Nucleotide Surveillance Program.</title>
        <authorList>
            <person name="Tran T."/>
            <person name="Druce J."/>
        </authorList>
    </citation>
    <scope>NUCLEOTIDE SEQUENCE</scope>
    <source>
        <strain evidence="2">UCB-OBI-ISO-001</strain>
        <tissue evidence="2">Gonad</tissue>
    </source>
</reference>
<protein>
    <submittedName>
        <fullName evidence="2">Uncharacterized protein</fullName>
    </submittedName>
</protein>
<evidence type="ECO:0000313" key="2">
    <source>
        <dbReference type="EMBL" id="KOG00685.1"/>
    </source>
</evidence>
<proteinExistence type="predicted"/>